<dbReference type="InterPro" id="IPR036737">
    <property type="entry name" value="OmpA-like_sf"/>
</dbReference>
<feature type="transmembrane region" description="Helical" evidence="2">
    <location>
        <begin position="32"/>
        <end position="54"/>
    </location>
</feature>
<keyword evidence="2" id="KW-0812">Transmembrane</keyword>
<sequence>MTTRKLPRLPDPAALREGTLAIYRSHRVRKTLLILAVLLVIFGLLGFFAAPPILKGQLESRLSTTLDRPVTLGAVHLNPYTLKLDLDQLHIGERDRKSPFVDIDRLTVNASWGSLFRFAPVLDELVLQHPQLHITRTAPQQFNFSDLIERLAAKPTDPPSSPTRFAISNISVHNGDIGFDDRVLNASHHVDQFELGIPFIANLPSKTDVFVKPLLAMRVDGSPIHIEGETKPFASTRESAINFKLDHLDLPRYLAYAPVALPIAIPRGQLSGGLALHFVAAESTPQLRLDGQLAVDDFKLVNHDNTPLLELGHGTATLNDVEPLLSRYHFAAIALDRTTLHYTRMAGGHSNFDALTSPATPAANPAKSTAPATTVHIDALTLQDAGFEYADLSGQAPARLTLDHMHGSLHGLSTAAGPAGSMELAAQLAGGTVNSSGKLDLNKSRYDGKVDLKNVALAPLMSLAPPLLNADITGGNLDANGQLQAEWGQTFNLHIEPAQASLNRFALSPRGSHTAPVAWESLNAEIAKFDLASSEARLTHVVLRGSTINLQRLKNGSMDLSSLMATPAKSTPVPRTNRAAGKPATNGGWHWSVADLSVEGSTLTFKDANASKPTPLVVKASKFSVDGLSDDMRQPLKLALTGKLGNGDYDVSGSVKPQPLDADLRLKTRGMDIAPMESMIRVPLNVRIGSALLSLDGRLRYSDHGSEPAHIDYRGQATLGRVKVQDKLTGDDFLRWHSLTATGMVIRLGQGAPHADIGGLALSDFYARVIVNPTGRINLQDVVASPETAPVSVTREQSAPQAAAATAAASAATAAKAAAPEGPKPEIQIGQISVVRGQLNYTDNFIKPNYTANITDLGGKVGAFGTTGGAAPAELVLQGKLDGNSPVDIGGSINPLTPVAFLDIKAKADGVELTHLSPYSGKYAGYPITSGRLTVDVHYQLDQRKLTANNHIFITQLTFGDRIEGPGVSHLPVKLAVALLKDSDGNIDVNVPVSGSLDDPQFSMGSLVWHAVVNLLTRAVTSPFRLLASIGGGSHPDLGYVEFAPGSAVLDAEAQSRLEQLLKLLQSKPSLTLDIIGRIDPSVDESGLRKVMVDDLVRKAKADDNGKKEDPATLTLTPDESEHYLERVYKHADFPKPKNMIGLTKSQPSEEMHQLLETNMPVNAEALQHLAERRAEAVQTWFKGKLDDKRVAMLAPKLDAKGIEDKGKTTRDDFGLH</sequence>
<evidence type="ECO:0000256" key="1">
    <source>
        <dbReference type="SAM" id="MobiDB-lite"/>
    </source>
</evidence>
<keyword evidence="2" id="KW-1133">Transmembrane helix</keyword>
<proteinExistence type="predicted"/>
<evidence type="ECO:0000313" key="4">
    <source>
        <dbReference type="Proteomes" id="UP000253782"/>
    </source>
</evidence>
<evidence type="ECO:0000256" key="2">
    <source>
        <dbReference type="SAM" id="Phobius"/>
    </source>
</evidence>
<keyword evidence="2" id="KW-0472">Membrane</keyword>
<keyword evidence="4" id="KW-1185">Reference proteome</keyword>
<dbReference type="PANTHER" id="PTHR30441">
    <property type="entry name" value="DUF748 DOMAIN-CONTAINING PROTEIN"/>
    <property type="match status" value="1"/>
</dbReference>
<dbReference type="RefSeq" id="WP_114843883.1">
    <property type="nucleotide sequence ID" value="NZ_JBHSPE010000001.1"/>
</dbReference>
<dbReference type="Proteomes" id="UP000253782">
    <property type="component" value="Unassembled WGS sequence"/>
</dbReference>
<dbReference type="OrthoDB" id="9757969at2"/>
<dbReference type="InterPro" id="IPR008023">
    <property type="entry name" value="DUF748"/>
</dbReference>
<dbReference type="GO" id="GO:0090313">
    <property type="term" value="P:regulation of protein targeting to membrane"/>
    <property type="evidence" value="ECO:0007669"/>
    <property type="project" value="TreeGrafter"/>
</dbReference>
<dbReference type="EMBL" id="QQAH01000001">
    <property type="protein sequence ID" value="RDD83491.1"/>
    <property type="molecule type" value="Genomic_DNA"/>
</dbReference>
<reference evidence="3 4" key="1">
    <citation type="submission" date="2018-07" db="EMBL/GenBank/DDBJ databases">
        <title>Dyella tabacisoli L4-6T, whole genome shotgun sequence.</title>
        <authorList>
            <person name="Zhou X.-K."/>
            <person name="Li W.-J."/>
            <person name="Duan Y.-Q."/>
        </authorList>
    </citation>
    <scope>NUCLEOTIDE SEQUENCE [LARGE SCALE GENOMIC DNA]</scope>
    <source>
        <strain evidence="3 4">L4-6</strain>
    </source>
</reference>
<gene>
    <name evidence="3" type="ORF">DVJ77_02635</name>
</gene>
<dbReference type="Pfam" id="PF05359">
    <property type="entry name" value="DUF748"/>
    <property type="match status" value="2"/>
</dbReference>
<feature type="region of interest" description="Disordered" evidence="1">
    <location>
        <begin position="565"/>
        <end position="584"/>
    </location>
</feature>
<organism evidence="3 4">
    <name type="scientific">Dyella tabacisoli</name>
    <dbReference type="NCBI Taxonomy" id="2282381"/>
    <lineage>
        <taxon>Bacteria</taxon>
        <taxon>Pseudomonadati</taxon>
        <taxon>Pseudomonadota</taxon>
        <taxon>Gammaproteobacteria</taxon>
        <taxon>Lysobacterales</taxon>
        <taxon>Rhodanobacteraceae</taxon>
        <taxon>Dyella</taxon>
    </lineage>
</organism>
<dbReference type="GO" id="GO:0005886">
    <property type="term" value="C:plasma membrane"/>
    <property type="evidence" value="ECO:0007669"/>
    <property type="project" value="TreeGrafter"/>
</dbReference>
<dbReference type="PANTHER" id="PTHR30441:SF8">
    <property type="entry name" value="DUF748 DOMAIN-CONTAINING PROTEIN"/>
    <property type="match status" value="1"/>
</dbReference>
<comment type="caution">
    <text evidence="3">The sequence shown here is derived from an EMBL/GenBank/DDBJ whole genome shotgun (WGS) entry which is preliminary data.</text>
</comment>
<accession>A0A369USJ7</accession>
<dbReference type="Gene3D" id="3.30.1330.60">
    <property type="entry name" value="OmpA-like domain"/>
    <property type="match status" value="1"/>
</dbReference>
<dbReference type="InterPro" id="IPR052894">
    <property type="entry name" value="AsmA-related"/>
</dbReference>
<protein>
    <submittedName>
        <fullName evidence="3">DUF748 domain-containing protein</fullName>
    </submittedName>
</protein>
<dbReference type="AlphaFoldDB" id="A0A369USJ7"/>
<name>A0A369USJ7_9GAMM</name>
<evidence type="ECO:0000313" key="3">
    <source>
        <dbReference type="EMBL" id="RDD83491.1"/>
    </source>
</evidence>